<reference evidence="1 2" key="1">
    <citation type="journal article" date="2019" name="Sci. Rep.">
        <title>Orb-weaving spider Araneus ventricosus genome elucidates the spidroin gene catalogue.</title>
        <authorList>
            <person name="Kono N."/>
            <person name="Nakamura H."/>
            <person name="Ohtoshi R."/>
            <person name="Moran D.A.P."/>
            <person name="Shinohara A."/>
            <person name="Yoshida Y."/>
            <person name="Fujiwara M."/>
            <person name="Mori M."/>
            <person name="Tomita M."/>
            <person name="Arakawa K."/>
        </authorList>
    </citation>
    <scope>NUCLEOTIDE SEQUENCE [LARGE SCALE GENOMIC DNA]</scope>
</reference>
<dbReference type="AlphaFoldDB" id="A0A4Y2B980"/>
<gene>
    <name evidence="1" type="ORF">AVEN_165222_1</name>
</gene>
<protein>
    <submittedName>
        <fullName evidence="1">Uncharacterized protein</fullName>
    </submittedName>
</protein>
<proteinExistence type="predicted"/>
<accession>A0A4Y2B980</accession>
<evidence type="ECO:0000313" key="2">
    <source>
        <dbReference type="Proteomes" id="UP000499080"/>
    </source>
</evidence>
<dbReference type="EMBL" id="BGPR01000054">
    <property type="protein sequence ID" value="GBL87624.1"/>
    <property type="molecule type" value="Genomic_DNA"/>
</dbReference>
<sequence>MVRAELLLTDYGTYILREGLRVASDGRRASTSVSNGCRGDRSSIFSFRPRWSGVKDSDSGRKTPGLGSDYIEETPCKRVWCTLNPSEHNVLPWCDLEVQTGENAGSGVVLIISPRFKITRPVRK</sequence>
<organism evidence="1 2">
    <name type="scientific">Araneus ventricosus</name>
    <name type="common">Orbweaver spider</name>
    <name type="synonym">Epeira ventricosa</name>
    <dbReference type="NCBI Taxonomy" id="182803"/>
    <lineage>
        <taxon>Eukaryota</taxon>
        <taxon>Metazoa</taxon>
        <taxon>Ecdysozoa</taxon>
        <taxon>Arthropoda</taxon>
        <taxon>Chelicerata</taxon>
        <taxon>Arachnida</taxon>
        <taxon>Araneae</taxon>
        <taxon>Araneomorphae</taxon>
        <taxon>Entelegynae</taxon>
        <taxon>Araneoidea</taxon>
        <taxon>Araneidae</taxon>
        <taxon>Araneus</taxon>
    </lineage>
</organism>
<dbReference type="Proteomes" id="UP000499080">
    <property type="component" value="Unassembled WGS sequence"/>
</dbReference>
<comment type="caution">
    <text evidence="1">The sequence shown here is derived from an EMBL/GenBank/DDBJ whole genome shotgun (WGS) entry which is preliminary data.</text>
</comment>
<name>A0A4Y2B980_ARAVE</name>
<evidence type="ECO:0000313" key="1">
    <source>
        <dbReference type="EMBL" id="GBL87624.1"/>
    </source>
</evidence>
<keyword evidence="2" id="KW-1185">Reference proteome</keyword>